<feature type="domain" description="ABM" evidence="1">
    <location>
        <begin position="23"/>
        <end position="96"/>
    </location>
</feature>
<keyword evidence="3" id="KW-1185">Reference proteome</keyword>
<dbReference type="InterPro" id="IPR007138">
    <property type="entry name" value="ABM_dom"/>
</dbReference>
<accession>A0A9W6ZIU4</accession>
<evidence type="ECO:0000313" key="3">
    <source>
        <dbReference type="Proteomes" id="UP001165085"/>
    </source>
</evidence>
<dbReference type="Gene3D" id="3.30.70.100">
    <property type="match status" value="1"/>
</dbReference>
<dbReference type="Pfam" id="PF03992">
    <property type="entry name" value="ABM"/>
    <property type="match status" value="1"/>
</dbReference>
<organism evidence="2 3">
    <name type="scientific">Triparma strigata</name>
    <dbReference type="NCBI Taxonomy" id="1606541"/>
    <lineage>
        <taxon>Eukaryota</taxon>
        <taxon>Sar</taxon>
        <taxon>Stramenopiles</taxon>
        <taxon>Ochrophyta</taxon>
        <taxon>Bolidophyceae</taxon>
        <taxon>Parmales</taxon>
        <taxon>Triparmaceae</taxon>
        <taxon>Triparma</taxon>
    </lineage>
</organism>
<name>A0A9W6ZIU4_9STRA</name>
<dbReference type="InterPro" id="IPR011008">
    <property type="entry name" value="Dimeric_a/b-barrel"/>
</dbReference>
<comment type="caution">
    <text evidence="2">The sequence shown here is derived from an EMBL/GenBank/DDBJ whole genome shotgun (WGS) entry which is preliminary data.</text>
</comment>
<dbReference type="EMBL" id="BRXY01000016">
    <property type="protein sequence ID" value="GMH53026.1"/>
    <property type="molecule type" value="Genomic_DNA"/>
</dbReference>
<reference evidence="3" key="1">
    <citation type="journal article" date="2023" name="Commun. Biol.">
        <title>Genome analysis of Parmales, the sister group of diatoms, reveals the evolutionary specialization of diatoms from phago-mixotrophs to photoautotrophs.</title>
        <authorList>
            <person name="Ban H."/>
            <person name="Sato S."/>
            <person name="Yoshikawa S."/>
            <person name="Yamada K."/>
            <person name="Nakamura Y."/>
            <person name="Ichinomiya M."/>
            <person name="Sato N."/>
            <person name="Blanc-Mathieu R."/>
            <person name="Endo H."/>
            <person name="Kuwata A."/>
            <person name="Ogata H."/>
        </authorList>
    </citation>
    <scope>NUCLEOTIDE SEQUENCE [LARGE SCALE GENOMIC DNA]</scope>
    <source>
        <strain evidence="3">NIES 3701</strain>
    </source>
</reference>
<sequence>MSVDAAKVSSSSPSAPAFNLLVQLTFVDEAAAGMFVSSFTPLAKYVAENEPNTLMYQLMKSDKNPLLYNIIERYADKDRDYLGTHKSSEEFQSFRAILGDMQTLSKVTISGESYLDVEI</sequence>
<dbReference type="AlphaFoldDB" id="A0A9W6ZIU4"/>
<proteinExistence type="predicted"/>
<dbReference type="Proteomes" id="UP001165085">
    <property type="component" value="Unassembled WGS sequence"/>
</dbReference>
<dbReference type="OrthoDB" id="10011777at2759"/>
<evidence type="ECO:0000259" key="1">
    <source>
        <dbReference type="Pfam" id="PF03992"/>
    </source>
</evidence>
<dbReference type="PANTHER" id="PTHR40624:SF1">
    <property type="entry name" value="BIOSYNTHESIS MONOOXYGENASE, PUTATIVE (AFU_ORTHOLOGUE AFUA_1G12025)-RELATED"/>
    <property type="match status" value="1"/>
</dbReference>
<protein>
    <recommendedName>
        <fullName evidence="1">ABM domain-containing protein</fullName>
    </recommendedName>
</protein>
<dbReference type="PANTHER" id="PTHR40624">
    <property type="entry name" value="BIOSYNTHESIS MONOOXYGENASE, PUTATIVE (AFU_ORTHOLOGUE AFUA_1G12025)-RELATED"/>
    <property type="match status" value="1"/>
</dbReference>
<gene>
    <name evidence="2" type="ORF">TrST_g11041</name>
</gene>
<dbReference type="SUPFAM" id="SSF54909">
    <property type="entry name" value="Dimeric alpha+beta barrel"/>
    <property type="match status" value="1"/>
</dbReference>
<evidence type="ECO:0000313" key="2">
    <source>
        <dbReference type="EMBL" id="GMH53026.1"/>
    </source>
</evidence>